<dbReference type="VEuPathDB" id="VectorBase:CPIJ013370"/>
<dbReference type="Proteomes" id="UP000002320">
    <property type="component" value="Unassembled WGS sequence"/>
</dbReference>
<keyword evidence="3" id="KW-1185">Reference proteome</keyword>
<dbReference type="KEGG" id="cqu:CpipJ_CPIJ013370"/>
<dbReference type="InParanoid" id="B0X2H3"/>
<dbReference type="HOGENOM" id="CLU_1572156_0_0_1"/>
<evidence type="ECO:0000313" key="1">
    <source>
        <dbReference type="EMBL" id="EDS39196.1"/>
    </source>
</evidence>
<gene>
    <name evidence="2" type="primary">6046687</name>
    <name evidence="1" type="ORF">CpipJ_CPIJ013370</name>
</gene>
<proteinExistence type="predicted"/>
<reference evidence="1" key="1">
    <citation type="submission" date="2007-03" db="EMBL/GenBank/DDBJ databases">
        <title>Annotation of Culex pipiens quinquefasciatus.</title>
        <authorList>
            <consortium name="The Broad Institute Genome Sequencing Platform"/>
            <person name="Atkinson P.W."/>
            <person name="Hemingway J."/>
            <person name="Christensen B.M."/>
            <person name="Higgs S."/>
            <person name="Kodira C."/>
            <person name="Hannick L."/>
            <person name="Megy K."/>
            <person name="O'Leary S."/>
            <person name="Pearson M."/>
            <person name="Haas B.J."/>
            <person name="Mauceli E."/>
            <person name="Wortman J.R."/>
            <person name="Lee N.H."/>
            <person name="Guigo R."/>
            <person name="Stanke M."/>
            <person name="Alvarado L."/>
            <person name="Amedeo P."/>
            <person name="Antoine C.H."/>
            <person name="Arensburger P."/>
            <person name="Bidwell S.L."/>
            <person name="Crawford M."/>
            <person name="Camaro F."/>
            <person name="Devon K."/>
            <person name="Engels R."/>
            <person name="Hammond M."/>
            <person name="Howarth C."/>
            <person name="Koehrsen M."/>
            <person name="Lawson D."/>
            <person name="Montgomery P."/>
            <person name="Nene V."/>
            <person name="Nusbaum C."/>
            <person name="Puiu D."/>
            <person name="Romero-Severson J."/>
            <person name="Severson D.W."/>
            <person name="Shumway M."/>
            <person name="Sisk P."/>
            <person name="Stolte C."/>
            <person name="Zeng Q."/>
            <person name="Eisenstadt E."/>
            <person name="Fraser-Liggett C."/>
            <person name="Strausberg R."/>
            <person name="Galagan J."/>
            <person name="Birren B."/>
            <person name="Collins F.H."/>
        </authorList>
    </citation>
    <scope>NUCLEOTIDE SEQUENCE [LARGE SCALE GENOMIC DNA]</scope>
    <source>
        <strain evidence="1">JHB</strain>
    </source>
</reference>
<protein>
    <submittedName>
        <fullName evidence="1 2">Uncharacterized protein</fullName>
    </submittedName>
</protein>
<evidence type="ECO:0000313" key="2">
    <source>
        <dbReference type="EnsemblMetazoa" id="CPIJ013370-PA"/>
    </source>
</evidence>
<name>B0X2H3_CULQU</name>
<dbReference type="EMBL" id="DS232289">
    <property type="protein sequence ID" value="EDS39196.1"/>
    <property type="molecule type" value="Genomic_DNA"/>
</dbReference>
<organism>
    <name type="scientific">Culex quinquefasciatus</name>
    <name type="common">Southern house mosquito</name>
    <name type="synonym">Culex pungens</name>
    <dbReference type="NCBI Taxonomy" id="7176"/>
    <lineage>
        <taxon>Eukaryota</taxon>
        <taxon>Metazoa</taxon>
        <taxon>Ecdysozoa</taxon>
        <taxon>Arthropoda</taxon>
        <taxon>Hexapoda</taxon>
        <taxon>Insecta</taxon>
        <taxon>Pterygota</taxon>
        <taxon>Neoptera</taxon>
        <taxon>Endopterygota</taxon>
        <taxon>Diptera</taxon>
        <taxon>Nematocera</taxon>
        <taxon>Culicoidea</taxon>
        <taxon>Culicidae</taxon>
        <taxon>Culicinae</taxon>
        <taxon>Culicini</taxon>
        <taxon>Culex</taxon>
        <taxon>Culex</taxon>
    </lineage>
</organism>
<dbReference type="EnsemblMetazoa" id="CPIJ013370-RA">
    <property type="protein sequence ID" value="CPIJ013370-PA"/>
    <property type="gene ID" value="CPIJ013370"/>
</dbReference>
<dbReference type="AlphaFoldDB" id="B0X2H3"/>
<reference evidence="2" key="2">
    <citation type="submission" date="2021-02" db="UniProtKB">
        <authorList>
            <consortium name="EnsemblMetazoa"/>
        </authorList>
    </citation>
    <scope>IDENTIFICATION</scope>
    <source>
        <strain evidence="2">JHB</strain>
    </source>
</reference>
<accession>B0X2H3</accession>
<sequence length="170" mass="18631">MNSERESREKRAVRESPTALDRLMYDREWLDPEHWSFEPDRSDPARSGRTFSARACEVACSRNSGHRDSDCASPRQLAPSRSDLRLCAAVFIAVLRGGAGWKKQLERSWSAGSCSTADGSCAAVGSCVFESDRVCVLDVAHLPEVPGGPSSVPEEVLGLHVVHEVCVCLW</sequence>
<evidence type="ECO:0000313" key="3">
    <source>
        <dbReference type="Proteomes" id="UP000002320"/>
    </source>
</evidence>